<gene>
    <name evidence="1" type="ordered locus">Marme_1944</name>
</gene>
<evidence type="ECO:0000313" key="2">
    <source>
        <dbReference type="Proteomes" id="UP000001062"/>
    </source>
</evidence>
<dbReference type="HOGENOM" id="CLU_1775206_0_0_6"/>
<dbReference type="PATRIC" id="fig|717774.3.peg.2004"/>
<dbReference type="Proteomes" id="UP000001062">
    <property type="component" value="Chromosome"/>
</dbReference>
<sequence>MTKSIKQKEALANSRNKELDAVQKLDPQFSCQGEVGSFIGLYLQSEVFAKKLQRYYRTDINKTAEDKLNITALKAALNHFKLTFDDTDLPELFKGGAGKQNEKSARQLRNGYLHSLSSNDKKEIQKKATTLNSKLRKFLSLRLSAT</sequence>
<dbReference type="EMBL" id="CP002583">
    <property type="protein sequence ID" value="ADZ91193.1"/>
    <property type="molecule type" value="Genomic_DNA"/>
</dbReference>
<organism evidence="1 2">
    <name type="scientific">Marinomonas mediterranea (strain ATCC 700492 / JCM 21426 / NBRC 103028 / MMB-1)</name>
    <dbReference type="NCBI Taxonomy" id="717774"/>
    <lineage>
        <taxon>Bacteria</taxon>
        <taxon>Pseudomonadati</taxon>
        <taxon>Pseudomonadota</taxon>
        <taxon>Gammaproteobacteria</taxon>
        <taxon>Oceanospirillales</taxon>
        <taxon>Oceanospirillaceae</taxon>
        <taxon>Marinomonas</taxon>
    </lineage>
</organism>
<name>F2K2R0_MARM1</name>
<protein>
    <submittedName>
        <fullName evidence="1">Uncharacterized protein</fullName>
    </submittedName>
</protein>
<dbReference type="OrthoDB" id="7064559at2"/>
<keyword evidence="2" id="KW-1185">Reference proteome</keyword>
<accession>F2K2R0</accession>
<reference evidence="1 2" key="1">
    <citation type="journal article" date="2012" name="Stand. Genomic Sci.">
        <title>Complete genome sequence of the melanogenic marine bacterium Marinomonas mediterranea type strain (MMB-1(T)).</title>
        <authorList>
            <person name="Lucas-Elio P."/>
            <person name="Goodwin L."/>
            <person name="Woyke T."/>
            <person name="Pitluck S."/>
            <person name="Nolan M."/>
            <person name="Kyrpides N.C."/>
            <person name="Detter J.C."/>
            <person name="Copeland A."/>
            <person name="Teshima H."/>
            <person name="Bruce D."/>
            <person name="Detter C."/>
            <person name="Tapia R."/>
            <person name="Han S."/>
            <person name="Land M.L."/>
            <person name="Ivanova N."/>
            <person name="Mikhailova N."/>
            <person name="Johnston A.W."/>
            <person name="Sanchez-Amat A."/>
        </authorList>
    </citation>
    <scope>NUCLEOTIDE SEQUENCE [LARGE SCALE GENOMIC DNA]</scope>
    <source>
        <strain evidence="2">ATCC 700492 / JCM 21426 / NBRC 103028 / MMB-1</strain>
    </source>
</reference>
<dbReference type="RefSeq" id="WP_013661098.1">
    <property type="nucleotide sequence ID" value="NC_015276.1"/>
</dbReference>
<dbReference type="KEGG" id="mme:Marme_1944"/>
<evidence type="ECO:0000313" key="1">
    <source>
        <dbReference type="EMBL" id="ADZ91193.1"/>
    </source>
</evidence>
<dbReference type="AlphaFoldDB" id="F2K2R0"/>
<proteinExistence type="predicted"/>